<keyword evidence="3" id="KW-1185">Reference proteome</keyword>
<protein>
    <recommendedName>
        <fullName evidence="1">AB hydrolase-1 domain-containing protein</fullName>
    </recommendedName>
</protein>
<dbReference type="EMBL" id="CP017146">
    <property type="protein sequence ID" value="QHO68730.1"/>
    <property type="molecule type" value="Genomic_DNA"/>
</dbReference>
<name>A0A7L5AEG8_9MICO</name>
<dbReference type="RefSeq" id="WP_161885087.1">
    <property type="nucleotide sequence ID" value="NZ_CP017146.1"/>
</dbReference>
<accession>A0A7L5AEG8</accession>
<dbReference type="Gene3D" id="3.40.50.1820">
    <property type="entry name" value="alpha/beta hydrolase"/>
    <property type="match status" value="1"/>
</dbReference>
<dbReference type="InterPro" id="IPR000639">
    <property type="entry name" value="Epox_hydrolase-like"/>
</dbReference>
<evidence type="ECO:0000313" key="2">
    <source>
        <dbReference type="EMBL" id="QHO68730.1"/>
    </source>
</evidence>
<dbReference type="PRINTS" id="PR00111">
    <property type="entry name" value="ABHYDROLASE"/>
</dbReference>
<dbReference type="SUPFAM" id="SSF53474">
    <property type="entry name" value="alpha/beta-Hydrolases"/>
    <property type="match status" value="1"/>
</dbReference>
<organism evidence="2 3">
    <name type="scientific">Marisediminicola antarctica</name>
    <dbReference type="NCBI Taxonomy" id="674079"/>
    <lineage>
        <taxon>Bacteria</taxon>
        <taxon>Bacillati</taxon>
        <taxon>Actinomycetota</taxon>
        <taxon>Actinomycetes</taxon>
        <taxon>Micrococcales</taxon>
        <taxon>Microbacteriaceae</taxon>
        <taxon>Marisediminicola</taxon>
    </lineage>
</organism>
<gene>
    <name evidence="2" type="ORF">BHD05_02835</name>
</gene>
<feature type="domain" description="AB hydrolase-1" evidence="1">
    <location>
        <begin position="22"/>
        <end position="254"/>
    </location>
</feature>
<dbReference type="GO" id="GO:0003824">
    <property type="term" value="F:catalytic activity"/>
    <property type="evidence" value="ECO:0007669"/>
    <property type="project" value="InterPro"/>
</dbReference>
<dbReference type="Proteomes" id="UP000464507">
    <property type="component" value="Chromosome"/>
</dbReference>
<dbReference type="Pfam" id="PF00561">
    <property type="entry name" value="Abhydrolase_1"/>
    <property type="match status" value="1"/>
</dbReference>
<sequence length="271" mass="29460">MPQLDVNGAVLHYETAGHISDPAVLLIHAGVANLRMWDGLVPMLDRDHFVIRYDTRGFGNTSTRNVDFSDREDARDLLDHLGIARATVVGCSRGGGIAIDLALESPDRVAGLATVGSGPSGFPDLEPSAREHEILDAMDRAFAAEDWAALNELEVRLWSIGPTRDQTRLDPEFVDLAYSLNRTNLARVGERPRPEHLDPPAFDRLLDLRMPALVTVGESDVTEQLAAFEFLAATIPGVTSARFADAAHLPSVESPEAFNRVLGGWLALHGL</sequence>
<reference evidence="2 3" key="1">
    <citation type="submission" date="2016-09" db="EMBL/GenBank/DDBJ databases">
        <title>Complete genome sequence of microbes from the polar regions.</title>
        <authorList>
            <person name="Liao L."/>
            <person name="Chen B."/>
        </authorList>
    </citation>
    <scope>NUCLEOTIDE SEQUENCE [LARGE SCALE GENOMIC DNA]</scope>
    <source>
        <strain evidence="2 3">ZS314</strain>
    </source>
</reference>
<evidence type="ECO:0000259" key="1">
    <source>
        <dbReference type="Pfam" id="PF00561"/>
    </source>
</evidence>
<dbReference type="OrthoDB" id="27092at2"/>
<dbReference type="InterPro" id="IPR000073">
    <property type="entry name" value="AB_hydrolase_1"/>
</dbReference>
<dbReference type="PANTHER" id="PTHR43798">
    <property type="entry name" value="MONOACYLGLYCEROL LIPASE"/>
    <property type="match status" value="1"/>
</dbReference>
<dbReference type="InterPro" id="IPR050266">
    <property type="entry name" value="AB_hydrolase_sf"/>
</dbReference>
<dbReference type="KEGG" id="mant:BHD05_02835"/>
<evidence type="ECO:0000313" key="3">
    <source>
        <dbReference type="Proteomes" id="UP000464507"/>
    </source>
</evidence>
<dbReference type="PRINTS" id="PR00412">
    <property type="entry name" value="EPOXHYDRLASE"/>
</dbReference>
<proteinExistence type="predicted"/>
<dbReference type="AlphaFoldDB" id="A0A7L5AEG8"/>
<dbReference type="InterPro" id="IPR029058">
    <property type="entry name" value="AB_hydrolase_fold"/>
</dbReference>